<comment type="caution">
    <text evidence="4">The sequence shown here is derived from an EMBL/GenBank/DDBJ whole genome shotgun (WGS) entry which is preliminary data.</text>
</comment>
<dbReference type="Pfam" id="PF00708">
    <property type="entry name" value="Acylphosphatase"/>
    <property type="match status" value="1"/>
</dbReference>
<name>A0ABT4IE11_9EURY</name>
<dbReference type="EC" id="3.6.1.7" evidence="1"/>
<evidence type="ECO:0000259" key="3">
    <source>
        <dbReference type="PROSITE" id="PS51160"/>
    </source>
</evidence>
<proteinExistence type="inferred from homology"/>
<dbReference type="InterPro" id="IPR001792">
    <property type="entry name" value="Acylphosphatase-like_dom"/>
</dbReference>
<dbReference type="PANTHER" id="PTHR47268:SF4">
    <property type="entry name" value="ACYLPHOSPHATASE"/>
    <property type="match status" value="1"/>
</dbReference>
<reference evidence="4" key="1">
    <citation type="submission" date="2022-12" db="EMBL/GenBank/DDBJ databases">
        <title>Isolation and characterisation of novel Methanocorpusculum spp. from native Australian herbivores indicates the genus is ancestrally host-associated.</title>
        <authorList>
            <person name="Volmer J.G."/>
            <person name="Soo R.M."/>
            <person name="Evans P.N."/>
            <person name="Hoedt E.C."/>
            <person name="Astorga Alsina A.L."/>
            <person name="Woodcroft B.J."/>
            <person name="Tyson G.W."/>
            <person name="Hugenholtz P."/>
            <person name="Morrison M."/>
        </authorList>
    </citation>
    <scope>NUCLEOTIDE SEQUENCE</scope>
    <source>
        <strain evidence="4">MG</strain>
    </source>
</reference>
<dbReference type="RefSeq" id="WP_268924200.1">
    <property type="nucleotide sequence ID" value="NZ_JAPTGB010000003.1"/>
</dbReference>
<dbReference type="GO" id="GO:0003998">
    <property type="term" value="F:acylphosphatase activity"/>
    <property type="evidence" value="ECO:0007669"/>
    <property type="project" value="UniProtKB-EC"/>
</dbReference>
<comment type="catalytic activity">
    <reaction evidence="1">
        <text>an acyl phosphate + H2O = a carboxylate + phosphate + H(+)</text>
        <dbReference type="Rhea" id="RHEA:14965"/>
        <dbReference type="ChEBI" id="CHEBI:15377"/>
        <dbReference type="ChEBI" id="CHEBI:15378"/>
        <dbReference type="ChEBI" id="CHEBI:29067"/>
        <dbReference type="ChEBI" id="CHEBI:43474"/>
        <dbReference type="ChEBI" id="CHEBI:59918"/>
        <dbReference type="EC" id="3.6.1.7"/>
    </reaction>
</comment>
<dbReference type="PANTHER" id="PTHR47268">
    <property type="entry name" value="ACYLPHOSPHATASE"/>
    <property type="match status" value="1"/>
</dbReference>
<keyword evidence="5" id="KW-1185">Reference proteome</keyword>
<sequence length="90" mass="10117">MRKTMEVLFSGKVQKVGFRACVKNAGQSLGLCGEVENLPDGRVRALVTGEDMVIEKFLSMVYTCPRAIIREVAVSEYVLTEFPDFTVRRE</sequence>
<dbReference type="SUPFAM" id="SSF54975">
    <property type="entry name" value="Acylphosphatase/BLUF domain-like"/>
    <property type="match status" value="1"/>
</dbReference>
<protein>
    <recommendedName>
        <fullName evidence="1">acylphosphatase</fullName>
        <ecNumber evidence="1">3.6.1.7</ecNumber>
    </recommendedName>
</protein>
<dbReference type="EMBL" id="JAPTGB010000003">
    <property type="protein sequence ID" value="MCZ0859976.1"/>
    <property type="molecule type" value="Genomic_DNA"/>
</dbReference>
<organism evidence="4 5">
    <name type="scientific">Methanocorpusculum petauri</name>
    <dbReference type="NCBI Taxonomy" id="3002863"/>
    <lineage>
        <taxon>Archaea</taxon>
        <taxon>Methanobacteriati</taxon>
        <taxon>Methanobacteriota</taxon>
        <taxon>Stenosarchaea group</taxon>
        <taxon>Methanomicrobia</taxon>
        <taxon>Methanomicrobiales</taxon>
        <taxon>Methanocorpusculaceae</taxon>
        <taxon>Methanocorpusculum</taxon>
    </lineage>
</organism>
<dbReference type="InterPro" id="IPR036046">
    <property type="entry name" value="Acylphosphatase-like_dom_sf"/>
</dbReference>
<evidence type="ECO:0000313" key="4">
    <source>
        <dbReference type="EMBL" id="MCZ0859976.1"/>
    </source>
</evidence>
<feature type="active site" evidence="1">
    <location>
        <position position="37"/>
    </location>
</feature>
<accession>A0ABT4IE11</accession>
<dbReference type="Proteomes" id="UP001141422">
    <property type="component" value="Unassembled WGS sequence"/>
</dbReference>
<gene>
    <name evidence="4" type="ORF">O0S10_01875</name>
</gene>
<keyword evidence="1 4" id="KW-0378">Hydrolase</keyword>
<feature type="domain" description="Acylphosphatase-like" evidence="3">
    <location>
        <begin position="4"/>
        <end position="89"/>
    </location>
</feature>
<dbReference type="InterPro" id="IPR020456">
    <property type="entry name" value="Acylphosphatase"/>
</dbReference>
<comment type="similarity">
    <text evidence="2">Belongs to the acylphosphatase family.</text>
</comment>
<feature type="active site" evidence="1">
    <location>
        <position position="19"/>
    </location>
</feature>
<evidence type="ECO:0000256" key="2">
    <source>
        <dbReference type="RuleBase" id="RU004168"/>
    </source>
</evidence>
<dbReference type="PROSITE" id="PS51160">
    <property type="entry name" value="ACYLPHOSPHATASE_3"/>
    <property type="match status" value="1"/>
</dbReference>
<evidence type="ECO:0000256" key="1">
    <source>
        <dbReference type="PROSITE-ProRule" id="PRU00520"/>
    </source>
</evidence>
<dbReference type="Gene3D" id="3.30.70.100">
    <property type="match status" value="1"/>
</dbReference>
<evidence type="ECO:0000313" key="5">
    <source>
        <dbReference type="Proteomes" id="UP001141422"/>
    </source>
</evidence>